<feature type="transmembrane region" description="Helical" evidence="1">
    <location>
        <begin position="138"/>
        <end position="163"/>
    </location>
</feature>
<dbReference type="NCBIfam" id="NF041043">
    <property type="entry name" value="BPSS1780_fam"/>
    <property type="match status" value="1"/>
</dbReference>
<reference evidence="3" key="1">
    <citation type="submission" date="2016-10" db="EMBL/GenBank/DDBJ databases">
        <authorList>
            <person name="Varghese N."/>
        </authorList>
    </citation>
    <scope>NUCLEOTIDE SEQUENCE [LARGE SCALE GENOMIC DNA]</scope>
    <source>
        <strain evidence="3">HL 19</strain>
    </source>
</reference>
<proteinExistence type="predicted"/>
<evidence type="ECO:0000313" key="2">
    <source>
        <dbReference type="EMBL" id="SCY29699.1"/>
    </source>
</evidence>
<organism evidence="2 3">
    <name type="scientific">Thiohalorhabdus denitrificans</name>
    <dbReference type="NCBI Taxonomy" id="381306"/>
    <lineage>
        <taxon>Bacteria</taxon>
        <taxon>Pseudomonadati</taxon>
        <taxon>Pseudomonadota</taxon>
        <taxon>Gammaproteobacteria</taxon>
        <taxon>Thiohalorhabdales</taxon>
        <taxon>Thiohalorhabdaceae</taxon>
        <taxon>Thiohalorhabdus</taxon>
    </lineage>
</organism>
<name>A0A1G5ERT6_9GAMM</name>
<keyword evidence="1" id="KW-1133">Transmembrane helix</keyword>
<dbReference type="EMBL" id="FMUN01000004">
    <property type="protein sequence ID" value="SCY29699.1"/>
    <property type="molecule type" value="Genomic_DNA"/>
</dbReference>
<keyword evidence="1" id="KW-0472">Membrane</keyword>
<keyword evidence="3" id="KW-1185">Reference proteome</keyword>
<feature type="transmembrane region" description="Helical" evidence="1">
    <location>
        <begin position="96"/>
        <end position="118"/>
    </location>
</feature>
<gene>
    <name evidence="2" type="ORF">SAMN05661077_1750</name>
</gene>
<evidence type="ECO:0000256" key="1">
    <source>
        <dbReference type="SAM" id="Phobius"/>
    </source>
</evidence>
<keyword evidence="1" id="KW-0812">Transmembrane</keyword>
<feature type="transmembrane region" description="Helical" evidence="1">
    <location>
        <begin position="184"/>
        <end position="207"/>
    </location>
</feature>
<dbReference type="AlphaFoldDB" id="A0A1G5ERT6"/>
<protein>
    <submittedName>
        <fullName evidence="2">Uncharacterized membrane protein</fullName>
    </submittedName>
</protein>
<feature type="transmembrane region" description="Helical" evidence="1">
    <location>
        <begin position="29"/>
        <end position="46"/>
    </location>
</feature>
<dbReference type="RefSeq" id="WP_054965090.1">
    <property type="nucleotide sequence ID" value="NZ_FMUN01000004.1"/>
</dbReference>
<feature type="transmembrane region" description="Helical" evidence="1">
    <location>
        <begin position="52"/>
        <end position="69"/>
    </location>
</feature>
<sequence>MHSQRVGIGRAFAWFAQGWNGFRAQPGPWIALFLLYVVVVLALNLIPVLGGLVATLLAPAFGAGLLLAARDGSRGDPVRLGHLFEGLTDARTRGRLLGLGGLALAATFLLAGLFLAMAETLPEPSAPPAQGPFWAESGLGGLLILLLGLSAAAAFYFATPLVAFTASRLPGALGASLRAVLRNLLPLLLFGLVYAALAAVAAIPYGLGFLVLGPVGAGAAYASFTEIFPHADHDPRQPEEETALPV</sequence>
<dbReference type="Proteomes" id="UP000183104">
    <property type="component" value="Unassembled WGS sequence"/>
</dbReference>
<evidence type="ECO:0000313" key="3">
    <source>
        <dbReference type="Proteomes" id="UP000183104"/>
    </source>
</evidence>
<dbReference type="InterPro" id="IPR047798">
    <property type="entry name" value="BPSS1780-like"/>
</dbReference>
<accession>A0A1G5ERT6</accession>